<gene>
    <name evidence="2" type="ORF">RCL2_001092600</name>
    <name evidence="1" type="ORF">RclHR1_01680025</name>
</gene>
<organism evidence="1 3">
    <name type="scientific">Rhizophagus clarus</name>
    <dbReference type="NCBI Taxonomy" id="94130"/>
    <lineage>
        <taxon>Eukaryota</taxon>
        <taxon>Fungi</taxon>
        <taxon>Fungi incertae sedis</taxon>
        <taxon>Mucoromycota</taxon>
        <taxon>Glomeromycotina</taxon>
        <taxon>Glomeromycetes</taxon>
        <taxon>Glomerales</taxon>
        <taxon>Glomeraceae</taxon>
        <taxon>Rhizophagus</taxon>
    </lineage>
</organism>
<proteinExistence type="predicted"/>
<reference evidence="1 3" key="1">
    <citation type="submission" date="2017-11" db="EMBL/GenBank/DDBJ databases">
        <title>The genome of Rhizophagus clarus HR1 reveals common genetic basis of auxotrophy among arbuscular mycorrhizal fungi.</title>
        <authorList>
            <person name="Kobayashi Y."/>
        </authorList>
    </citation>
    <scope>NUCLEOTIDE SEQUENCE [LARGE SCALE GENOMIC DNA]</scope>
    <source>
        <strain evidence="1 3">HR1</strain>
    </source>
</reference>
<evidence type="ECO:0000313" key="3">
    <source>
        <dbReference type="Proteomes" id="UP000247702"/>
    </source>
</evidence>
<accession>A0A2Z6QXF0</accession>
<protein>
    <submittedName>
        <fullName evidence="1">Uncharacterized protein</fullName>
    </submittedName>
</protein>
<reference evidence="2" key="2">
    <citation type="submission" date="2019-10" db="EMBL/GenBank/DDBJ databases">
        <title>Conservation and host-specific expression of non-tandemly repeated heterogenous ribosome RNA gene in arbuscular mycorrhizal fungi.</title>
        <authorList>
            <person name="Maeda T."/>
            <person name="Kobayashi Y."/>
            <person name="Nakagawa T."/>
            <person name="Ezawa T."/>
            <person name="Yamaguchi K."/>
            <person name="Bino T."/>
            <person name="Nishimoto Y."/>
            <person name="Shigenobu S."/>
            <person name="Kawaguchi M."/>
        </authorList>
    </citation>
    <scope>NUCLEOTIDE SEQUENCE</scope>
    <source>
        <strain evidence="2">HR1</strain>
    </source>
</reference>
<dbReference type="EMBL" id="BLAL01000073">
    <property type="protein sequence ID" value="GES83774.1"/>
    <property type="molecule type" value="Genomic_DNA"/>
</dbReference>
<dbReference type="Proteomes" id="UP000247702">
    <property type="component" value="Unassembled WGS sequence"/>
</dbReference>
<dbReference type="AlphaFoldDB" id="A0A2Z6QXF0"/>
<evidence type="ECO:0000313" key="2">
    <source>
        <dbReference type="EMBL" id="GES83774.1"/>
    </source>
</evidence>
<name>A0A2Z6QXF0_9GLOM</name>
<sequence length="79" mass="9438">MYRYQNVHDRSNKLEDYEDPETIDSITPINDIVRIYRKWFNNSIKYVYSHRLGSSCTTKYAALNYDSTSKESKSVFRTN</sequence>
<comment type="caution">
    <text evidence="1">The sequence shown here is derived from an EMBL/GenBank/DDBJ whole genome shotgun (WGS) entry which is preliminary data.</text>
</comment>
<evidence type="ECO:0000313" key="1">
    <source>
        <dbReference type="EMBL" id="GBB89954.1"/>
    </source>
</evidence>
<dbReference type="Proteomes" id="UP000615446">
    <property type="component" value="Unassembled WGS sequence"/>
</dbReference>
<keyword evidence="3" id="KW-1185">Reference proteome</keyword>
<dbReference type="EMBL" id="BEXD01000757">
    <property type="protein sequence ID" value="GBB89954.1"/>
    <property type="molecule type" value="Genomic_DNA"/>
</dbReference>